<evidence type="ECO:0000256" key="3">
    <source>
        <dbReference type="ARBA" id="ARBA00023285"/>
    </source>
</evidence>
<evidence type="ECO:0000313" key="5">
    <source>
        <dbReference type="EMBL" id="KJV06719.1"/>
    </source>
</evidence>
<dbReference type="GO" id="GO:0006526">
    <property type="term" value="P:L-arginine biosynthetic process"/>
    <property type="evidence" value="ECO:0007669"/>
    <property type="project" value="TreeGrafter"/>
</dbReference>
<evidence type="ECO:0000256" key="4">
    <source>
        <dbReference type="SAM" id="SignalP"/>
    </source>
</evidence>
<dbReference type="InterPro" id="IPR036264">
    <property type="entry name" value="Bact_exopeptidase_dim_dom"/>
</dbReference>
<reference evidence="6" key="1">
    <citation type="submission" date="2015-03" db="EMBL/GenBank/DDBJ databases">
        <title>Draft genome sequence of a novel methanotroph (Sn10-6) isolated from flooded ricefield rhizosphere in India.</title>
        <authorList>
            <person name="Pandit P.S."/>
            <person name="Pore S.D."/>
            <person name="Arora P."/>
            <person name="Kapse N.G."/>
            <person name="Dhakephalkar P.K."/>
            <person name="Rahalkar M.C."/>
        </authorList>
    </citation>
    <scope>NUCLEOTIDE SEQUENCE [LARGE SCALE GENOMIC DNA]</scope>
    <source>
        <strain evidence="6">Sn10-6</strain>
    </source>
</reference>
<gene>
    <name evidence="5" type="ORF">VZ94_09460</name>
</gene>
<dbReference type="GO" id="GO:0046872">
    <property type="term" value="F:metal ion binding"/>
    <property type="evidence" value="ECO:0007669"/>
    <property type="project" value="UniProtKB-KW"/>
</dbReference>
<dbReference type="AlphaFoldDB" id="A0A0F3IMD4"/>
<evidence type="ECO:0000256" key="1">
    <source>
        <dbReference type="ARBA" id="ARBA00022723"/>
    </source>
</evidence>
<evidence type="ECO:0000313" key="6">
    <source>
        <dbReference type="Proteomes" id="UP000033684"/>
    </source>
</evidence>
<dbReference type="SUPFAM" id="SSF53187">
    <property type="entry name" value="Zn-dependent exopeptidases"/>
    <property type="match status" value="1"/>
</dbReference>
<reference evidence="5 6" key="2">
    <citation type="journal article" date="2016" name="Microb. Ecol.">
        <title>Genome Characteristics of a Novel Type I Methanotroph (Sn10-6) Isolated from a Flooded Indian Rice Field.</title>
        <authorList>
            <person name="Rahalkar M.C."/>
            <person name="Pandit P.S."/>
            <person name="Dhakephalkar P.K."/>
            <person name="Pore S."/>
            <person name="Arora P."/>
            <person name="Kapse N."/>
        </authorList>
    </citation>
    <scope>NUCLEOTIDE SEQUENCE [LARGE SCALE GENOMIC DNA]</scope>
    <source>
        <strain evidence="5 6">Sn10-6</strain>
    </source>
</reference>
<accession>A0A0F3IMD4</accession>
<dbReference type="InterPro" id="IPR002933">
    <property type="entry name" value="Peptidase_M20"/>
</dbReference>
<evidence type="ECO:0008006" key="7">
    <source>
        <dbReference type="Google" id="ProtNLM"/>
    </source>
</evidence>
<dbReference type="OrthoDB" id="7055905at2"/>
<dbReference type="PANTHER" id="PTHR43808">
    <property type="entry name" value="ACETYLORNITHINE DEACETYLASE"/>
    <property type="match status" value="1"/>
</dbReference>
<comment type="caution">
    <text evidence="5">The sequence shown here is derived from an EMBL/GenBank/DDBJ whole genome shotgun (WGS) entry which is preliminary data.</text>
</comment>
<keyword evidence="1" id="KW-0479">Metal-binding</keyword>
<dbReference type="Gene3D" id="3.40.630.10">
    <property type="entry name" value="Zn peptidases"/>
    <property type="match status" value="1"/>
</dbReference>
<proteinExistence type="predicted"/>
<feature type="chain" id="PRO_5002462445" description="Peptidase M20" evidence="4">
    <location>
        <begin position="20"/>
        <end position="571"/>
    </location>
</feature>
<dbReference type="EMBL" id="LAJX01000092">
    <property type="protein sequence ID" value="KJV06719.1"/>
    <property type="molecule type" value="Genomic_DNA"/>
</dbReference>
<evidence type="ECO:0000256" key="2">
    <source>
        <dbReference type="ARBA" id="ARBA00022801"/>
    </source>
</evidence>
<protein>
    <recommendedName>
        <fullName evidence="7">Peptidase M20</fullName>
    </recommendedName>
</protein>
<dbReference type="PANTHER" id="PTHR43808:SF31">
    <property type="entry name" value="N-ACETYL-L-CITRULLINE DEACETYLASE"/>
    <property type="match status" value="1"/>
</dbReference>
<keyword evidence="4" id="KW-0732">Signal</keyword>
<dbReference type="Proteomes" id="UP000033684">
    <property type="component" value="Unassembled WGS sequence"/>
</dbReference>
<dbReference type="GO" id="GO:0008777">
    <property type="term" value="F:acetylornithine deacetylase activity"/>
    <property type="evidence" value="ECO:0007669"/>
    <property type="project" value="TreeGrafter"/>
</dbReference>
<keyword evidence="6" id="KW-1185">Reference proteome</keyword>
<dbReference type="Gene3D" id="3.30.70.360">
    <property type="match status" value="2"/>
</dbReference>
<keyword evidence="3" id="KW-0170">Cobalt</keyword>
<dbReference type="RefSeq" id="WP_045779043.1">
    <property type="nucleotide sequence ID" value="NZ_LAJX01000092.1"/>
</dbReference>
<organism evidence="5 6">
    <name type="scientific">Methylocucumis oryzae</name>
    <dbReference type="NCBI Taxonomy" id="1632867"/>
    <lineage>
        <taxon>Bacteria</taxon>
        <taxon>Pseudomonadati</taxon>
        <taxon>Pseudomonadota</taxon>
        <taxon>Gammaproteobacteria</taxon>
        <taxon>Methylococcales</taxon>
        <taxon>Methylococcaceae</taxon>
        <taxon>Methylocucumis</taxon>
    </lineage>
</organism>
<dbReference type="PROSITE" id="PS51257">
    <property type="entry name" value="PROKAR_LIPOPROTEIN"/>
    <property type="match status" value="1"/>
</dbReference>
<keyword evidence="2" id="KW-0378">Hydrolase</keyword>
<dbReference type="InterPro" id="IPR050072">
    <property type="entry name" value="Peptidase_M20A"/>
</dbReference>
<feature type="signal peptide" evidence="4">
    <location>
        <begin position="1"/>
        <end position="19"/>
    </location>
</feature>
<name>A0A0F3IMD4_9GAMM</name>
<dbReference type="SUPFAM" id="SSF55031">
    <property type="entry name" value="Bacterial exopeptidase dimerisation domain"/>
    <property type="match status" value="1"/>
</dbReference>
<sequence>MPKILLVVFILLLSACASTDLDSSSKQTAEVKTLSLEQIRANAEAETPAMIAFLSKCIQYQSVEDFGYQLQPETQQLRDFVLTTAKSMGYKTKTAANGLVGVVEYGEGQESVGVLIHLDVVPVSKQETPEWTHPPFSGDVTSEEVWGRGAQDDKGALASVLWAGKFLIDNQATFKRKLVFILGTKEEKSFEDLTTYFKEFPQQQYGPTLGFVPDGAYISQGEKGIADMDYTFTGLTSSKTARDSFVAWNGGTEVNTVADFSYLVINSKNPKQTQAELNQLITDVTNELKTGKSDTIYGVKAAYQANLAVSTYRDFIKQFKLKSVPKGDLVLYSKGTAAHGSAPWEGKNAIVEVALVGARMTHSASNAYKNAFEFITRKIGLSTDGSGLGIEYKTKPDLPVVPPGMDAGQYLGTSANLGLVLVKPEQNQLTLSIDFRTGFANTNDELFNASTQSLAEFSGTAAYQPGIGSHYEPLYFPSDSPLLSLMVNSYKAVNTDHPKEFPYVFMTPATTYLKLVKNFVNFGPVDLYPDFYANYFHQKNERTTIKSLVNNSVLFAYTLQNMLQMEQVPLR</sequence>
<dbReference type="Pfam" id="PF01546">
    <property type="entry name" value="Peptidase_M20"/>
    <property type="match status" value="1"/>
</dbReference>